<dbReference type="InterPro" id="IPR036858">
    <property type="entry name" value="Cyclin-dep_kinase_reg-sub_sf"/>
</dbReference>
<comment type="function">
    <text evidence="7">Binds to the catalytic subunit of the cyclin dependent kinases and is essential for their biological function.</text>
</comment>
<dbReference type="InterPro" id="IPR036322">
    <property type="entry name" value="WD40_repeat_dom_sf"/>
</dbReference>
<dbReference type="PROSITE" id="PS50082">
    <property type="entry name" value="WD_REPEATS_2"/>
    <property type="match status" value="2"/>
</dbReference>
<evidence type="ECO:0000256" key="2">
    <source>
        <dbReference type="ARBA" id="ARBA00022574"/>
    </source>
</evidence>
<keyword evidence="7" id="KW-0131">Cell cycle</keyword>
<keyword evidence="9" id="KW-1185">Reference proteome</keyword>
<evidence type="ECO:0000256" key="6">
    <source>
        <dbReference type="PROSITE-ProRule" id="PRU00221"/>
    </source>
</evidence>
<evidence type="ECO:0000256" key="4">
    <source>
        <dbReference type="ARBA" id="ARBA00023015"/>
    </source>
</evidence>
<evidence type="ECO:0000313" key="9">
    <source>
        <dbReference type="Proteomes" id="UP000835052"/>
    </source>
</evidence>
<keyword evidence="3" id="KW-0677">Repeat</keyword>
<dbReference type="GO" id="GO:0051301">
    <property type="term" value="P:cell division"/>
    <property type="evidence" value="ECO:0007669"/>
    <property type="project" value="UniProtKB-UniRule"/>
</dbReference>
<dbReference type="InterPro" id="IPR000789">
    <property type="entry name" value="Cyclin-dep_kinase_reg-sub"/>
</dbReference>
<dbReference type="PANTHER" id="PTHR10253">
    <property type="entry name" value="POLYCOMB PROTEIN"/>
    <property type="match status" value="1"/>
</dbReference>
<dbReference type="Gene3D" id="2.130.10.10">
    <property type="entry name" value="YVTN repeat-like/Quinoprotein amine dehydrogenase"/>
    <property type="match status" value="1"/>
</dbReference>
<keyword evidence="4" id="KW-0805">Transcription regulation</keyword>
<dbReference type="PROSITE" id="PS00945">
    <property type="entry name" value="CKS_2"/>
    <property type="match status" value="1"/>
</dbReference>
<sequence length="540" mass="61331">MSPLTTTSSNERSSEFQLADDPTKPFVVTSKVYESHSKPIYAVAFNNYLPEDAPPIFATATERYVNVYECPLDSKDINLLLSMKDATEKEDFFALSWCYDTYEEINPESSPYMLAVGGLSGVVRILRSNDAKLVNHLRGHGESINEIRVHPSNSMLIATASKDYSIRVWHIRNDSCLMVLGGFSAHKDQVLSVDWSRCGDFLASCSMDHTIRLWKVNTGNFENKMNKLISGLSEGKKNFMHNQNAIECVKNLTSSANENQNSFVPDQSQERSIVSLYSRITQTHFDEPIISHFPISMIDDLHTDYVDCIRFIGDFCLSKGSGAERICKNQDTVKWDTCALKLSEKNLPHGDVWFVKMEIDPQNKWLACGDKIGVLNFFMISAEVSRSVTQTLFCGFVLRKMFRLAHRSIEYFKDLQVRGKSKVRDLQKLLRNFRVEADTLPMIGIKLMLIAELMRASLVIATKRNVPSCTRYKGSCETHPQKNRLMSESEWRSLGIQQSAGWIHYMIHSPERHVLLFRRPITTTNTNAMSNANSNAVGVR</sequence>
<dbReference type="SMART" id="SM00320">
    <property type="entry name" value="WD40"/>
    <property type="match status" value="4"/>
</dbReference>
<dbReference type="AlphaFoldDB" id="A0A8S1H793"/>
<dbReference type="OrthoDB" id="7318948at2759"/>
<comment type="similarity">
    <text evidence="7">Belongs to the CKS family.</text>
</comment>
<dbReference type="SUPFAM" id="SSF55637">
    <property type="entry name" value="Cell cycle regulatory proteins"/>
    <property type="match status" value="1"/>
</dbReference>
<evidence type="ECO:0000256" key="7">
    <source>
        <dbReference type="RuleBase" id="RU311113"/>
    </source>
</evidence>
<dbReference type="Pfam" id="PF00400">
    <property type="entry name" value="WD40"/>
    <property type="match status" value="2"/>
</dbReference>
<dbReference type="InterPro" id="IPR015943">
    <property type="entry name" value="WD40/YVTN_repeat-like_dom_sf"/>
</dbReference>
<dbReference type="InterPro" id="IPR001680">
    <property type="entry name" value="WD40_rpt"/>
</dbReference>
<feature type="repeat" description="WD" evidence="6">
    <location>
        <begin position="183"/>
        <end position="224"/>
    </location>
</feature>
<evidence type="ECO:0000256" key="3">
    <source>
        <dbReference type="ARBA" id="ARBA00022737"/>
    </source>
</evidence>
<accession>A0A8S1H793</accession>
<feature type="repeat" description="WD" evidence="6">
    <location>
        <begin position="137"/>
        <end position="179"/>
    </location>
</feature>
<dbReference type="Gene3D" id="3.30.170.10">
    <property type="entry name" value="Cyclin-dependent kinase, regulatory subunit"/>
    <property type="match status" value="1"/>
</dbReference>
<evidence type="ECO:0000313" key="8">
    <source>
        <dbReference type="EMBL" id="CAD6191207.1"/>
    </source>
</evidence>
<keyword evidence="5" id="KW-0804">Transcription</keyword>
<protein>
    <recommendedName>
        <fullName evidence="7">Cyclin-dependent kinases regulatory subunit</fullName>
    </recommendedName>
</protein>
<dbReference type="Pfam" id="PF01111">
    <property type="entry name" value="CKS"/>
    <property type="match status" value="1"/>
</dbReference>
<dbReference type="PROSITE" id="PS50294">
    <property type="entry name" value="WD_REPEATS_REGION"/>
    <property type="match status" value="2"/>
</dbReference>
<keyword evidence="7" id="KW-0132">Cell division</keyword>
<gene>
    <name evidence="8" type="ORF">CAUJ_LOCUS7126</name>
</gene>
<reference evidence="8" key="1">
    <citation type="submission" date="2020-10" db="EMBL/GenBank/DDBJ databases">
        <authorList>
            <person name="Kikuchi T."/>
        </authorList>
    </citation>
    <scope>NUCLEOTIDE SEQUENCE</scope>
    <source>
        <strain evidence="8">NKZ352</strain>
    </source>
</reference>
<comment type="caution">
    <text evidence="8">The sequence shown here is derived from an EMBL/GenBank/DDBJ whole genome shotgun (WGS) entry which is preliminary data.</text>
</comment>
<proteinExistence type="inferred from homology"/>
<dbReference type="EMBL" id="CAJGYM010000020">
    <property type="protein sequence ID" value="CAD6191207.1"/>
    <property type="molecule type" value="Genomic_DNA"/>
</dbReference>
<dbReference type="PRINTS" id="PR00296">
    <property type="entry name" value="CYCLINKINASE"/>
</dbReference>
<evidence type="ECO:0000256" key="1">
    <source>
        <dbReference type="ARBA" id="ARBA00008075"/>
    </source>
</evidence>
<evidence type="ECO:0000256" key="5">
    <source>
        <dbReference type="ARBA" id="ARBA00023163"/>
    </source>
</evidence>
<dbReference type="GO" id="GO:0016538">
    <property type="term" value="F:cyclin-dependent protein serine/threonine kinase regulator activity"/>
    <property type="evidence" value="ECO:0007669"/>
    <property type="project" value="InterPro"/>
</dbReference>
<keyword evidence="2 6" id="KW-0853">WD repeat</keyword>
<dbReference type="SMART" id="SM01084">
    <property type="entry name" value="CKS"/>
    <property type="match status" value="1"/>
</dbReference>
<organism evidence="8 9">
    <name type="scientific">Caenorhabditis auriculariae</name>
    <dbReference type="NCBI Taxonomy" id="2777116"/>
    <lineage>
        <taxon>Eukaryota</taxon>
        <taxon>Metazoa</taxon>
        <taxon>Ecdysozoa</taxon>
        <taxon>Nematoda</taxon>
        <taxon>Chromadorea</taxon>
        <taxon>Rhabditida</taxon>
        <taxon>Rhabditina</taxon>
        <taxon>Rhabditomorpha</taxon>
        <taxon>Rhabditoidea</taxon>
        <taxon>Rhabditidae</taxon>
        <taxon>Peloderinae</taxon>
        <taxon>Caenorhabditis</taxon>
    </lineage>
</organism>
<name>A0A8S1H793_9PELO</name>
<dbReference type="SUPFAM" id="SSF50978">
    <property type="entry name" value="WD40 repeat-like"/>
    <property type="match status" value="1"/>
</dbReference>
<dbReference type="Proteomes" id="UP000835052">
    <property type="component" value="Unassembled WGS sequence"/>
</dbReference>
<comment type="similarity">
    <text evidence="1">Belongs to the WD repeat ESC family.</text>
</comment>
<dbReference type="InterPro" id="IPR051243">
    <property type="entry name" value="PcG_WD-repeat"/>
</dbReference>